<dbReference type="Gene3D" id="3.30.1370.10">
    <property type="entry name" value="K Homology domain, type 1"/>
    <property type="match status" value="1"/>
</dbReference>
<evidence type="ECO:0000259" key="3">
    <source>
        <dbReference type="Pfam" id="PF22675"/>
    </source>
</evidence>
<reference evidence="4 5" key="1">
    <citation type="journal article" date="2018" name="Nat. Ecol. Evol.">
        <title>Genomic signatures of mitonuclear coevolution across populations of Tigriopus californicus.</title>
        <authorList>
            <person name="Barreto F.S."/>
            <person name="Watson E.T."/>
            <person name="Lima T.G."/>
            <person name="Willett C.S."/>
            <person name="Edmands S."/>
            <person name="Li W."/>
            <person name="Burton R.S."/>
        </authorList>
    </citation>
    <scope>NUCLEOTIDE SEQUENCE [LARGE SCALE GENOMIC DNA]</scope>
    <source>
        <strain evidence="4 5">San Diego</strain>
    </source>
</reference>
<dbReference type="GO" id="GO:0005634">
    <property type="term" value="C:nucleus"/>
    <property type="evidence" value="ECO:0007669"/>
    <property type="project" value="TreeGrafter"/>
</dbReference>
<accession>A0A553N8R3</accession>
<sequence>ITRIQSGGKPPGRDSKFVDIYHEKPIRLTVRALVPVKEHPKFNFVGKLLGPKGNSMKRLQEDTLTKMAVLGRGSMRNKQQEEDLRNSNDPKYSHLSEDLHVEITAFAPPSEAHARVAYALTEVRKYLIPDSNDEIRQKQMREMELINIQHGSSGDSSEETGSGGEGLSPPPSTRPKSGSQGAPNMLVVRGLMQHSPQQQQQQQQQQPIQQQQQQQQQQHAQQQSQSHNQLQHHNTCKMVVNGQSGRLGQMIRSNGGGGGMNASCNMGNRLNANKVLSILDRIRHGGRGSPDFVQSHHKSGSPSLSDMSGGSQVSAMSPASFVDAINLVEETGLCYEDLGNSEILCGKSLKSSSITRNRLRMQISPYPRPK</sequence>
<feature type="domain" description="KHDC4/BBP-like KH-domain type I" evidence="3">
    <location>
        <begin position="39"/>
        <end position="109"/>
    </location>
</feature>
<dbReference type="GO" id="GO:0000381">
    <property type="term" value="P:regulation of alternative mRNA splicing, via spliceosome"/>
    <property type="evidence" value="ECO:0007669"/>
    <property type="project" value="TreeGrafter"/>
</dbReference>
<evidence type="ECO:0000313" key="4">
    <source>
        <dbReference type="EMBL" id="TRY61827.1"/>
    </source>
</evidence>
<comment type="caution">
    <text evidence="4">The sequence shown here is derived from an EMBL/GenBank/DDBJ whole genome shotgun (WGS) entry which is preliminary data.</text>
</comment>
<dbReference type="InterPro" id="IPR055256">
    <property type="entry name" value="KH_1_KHDC4/BBP-like"/>
</dbReference>
<keyword evidence="1" id="KW-0694">RNA-binding</keyword>
<evidence type="ECO:0000256" key="1">
    <source>
        <dbReference type="ARBA" id="ARBA00022884"/>
    </source>
</evidence>
<dbReference type="Proteomes" id="UP000318571">
    <property type="component" value="Chromosome 8"/>
</dbReference>
<name>A0A553N8R3_TIGCA</name>
<feature type="compositionally biased region" description="Low complexity" evidence="2">
    <location>
        <begin position="193"/>
        <end position="231"/>
    </location>
</feature>
<protein>
    <recommendedName>
        <fullName evidence="3">KHDC4/BBP-like KH-domain type I domain-containing protein</fullName>
    </recommendedName>
</protein>
<feature type="non-terminal residue" evidence="4">
    <location>
        <position position="1"/>
    </location>
</feature>
<dbReference type="EMBL" id="VCGU01000459">
    <property type="protein sequence ID" value="TRY61827.1"/>
    <property type="molecule type" value="Genomic_DNA"/>
</dbReference>
<dbReference type="STRING" id="6832.A0A553N8R3"/>
<evidence type="ECO:0000313" key="5">
    <source>
        <dbReference type="Proteomes" id="UP000318571"/>
    </source>
</evidence>
<gene>
    <name evidence="4" type="ORF">TCAL_12533</name>
</gene>
<feature type="region of interest" description="Disordered" evidence="2">
    <location>
        <begin position="287"/>
        <end position="312"/>
    </location>
</feature>
<dbReference type="CDD" id="cd22384">
    <property type="entry name" value="KH-I_KHDRBS"/>
    <property type="match status" value="1"/>
</dbReference>
<dbReference type="PANTHER" id="PTHR11208:SF42">
    <property type="entry name" value="QUAKING RELATED 54B, ISOFORM E"/>
    <property type="match status" value="1"/>
</dbReference>
<feature type="region of interest" description="Disordered" evidence="2">
    <location>
        <begin position="73"/>
        <end position="92"/>
    </location>
</feature>
<dbReference type="PANTHER" id="PTHR11208">
    <property type="entry name" value="RNA-BINDING PROTEIN RELATED"/>
    <property type="match status" value="1"/>
</dbReference>
<dbReference type="GO" id="GO:0003729">
    <property type="term" value="F:mRNA binding"/>
    <property type="evidence" value="ECO:0007669"/>
    <property type="project" value="TreeGrafter"/>
</dbReference>
<evidence type="ECO:0000256" key="2">
    <source>
        <dbReference type="SAM" id="MobiDB-lite"/>
    </source>
</evidence>
<feature type="region of interest" description="Disordered" evidence="2">
    <location>
        <begin position="150"/>
        <end position="231"/>
    </location>
</feature>
<dbReference type="AlphaFoldDB" id="A0A553N8R3"/>
<dbReference type="InterPro" id="IPR036612">
    <property type="entry name" value="KH_dom_type_1_sf"/>
</dbReference>
<organism evidence="4 5">
    <name type="scientific">Tigriopus californicus</name>
    <name type="common">Marine copepod</name>
    <dbReference type="NCBI Taxonomy" id="6832"/>
    <lineage>
        <taxon>Eukaryota</taxon>
        <taxon>Metazoa</taxon>
        <taxon>Ecdysozoa</taxon>
        <taxon>Arthropoda</taxon>
        <taxon>Crustacea</taxon>
        <taxon>Multicrustacea</taxon>
        <taxon>Hexanauplia</taxon>
        <taxon>Copepoda</taxon>
        <taxon>Harpacticoida</taxon>
        <taxon>Harpacticidae</taxon>
        <taxon>Tigriopus</taxon>
    </lineage>
</organism>
<dbReference type="SUPFAM" id="SSF54791">
    <property type="entry name" value="Eukaryotic type KH-domain (KH-domain type I)"/>
    <property type="match status" value="1"/>
</dbReference>
<dbReference type="Pfam" id="PF22675">
    <property type="entry name" value="KH-I_KHDC4-BBP"/>
    <property type="match status" value="1"/>
</dbReference>
<dbReference type="InterPro" id="IPR045071">
    <property type="entry name" value="BBP-like"/>
</dbReference>
<keyword evidence="5" id="KW-1185">Reference proteome</keyword>
<feature type="compositionally biased region" description="Basic and acidic residues" evidence="2">
    <location>
        <begin position="78"/>
        <end position="92"/>
    </location>
</feature>
<proteinExistence type="predicted"/>
<feature type="compositionally biased region" description="Polar residues" evidence="2">
    <location>
        <begin position="300"/>
        <end position="312"/>
    </location>
</feature>